<feature type="transmembrane region" description="Helical" evidence="1">
    <location>
        <begin position="142"/>
        <end position="164"/>
    </location>
</feature>
<evidence type="ECO:0008006" key="4">
    <source>
        <dbReference type="Google" id="ProtNLM"/>
    </source>
</evidence>
<evidence type="ECO:0000313" key="2">
    <source>
        <dbReference type="EMBL" id="MCB8874647.1"/>
    </source>
</evidence>
<keyword evidence="3" id="KW-1185">Reference proteome</keyword>
<evidence type="ECO:0000256" key="1">
    <source>
        <dbReference type="SAM" id="Phobius"/>
    </source>
</evidence>
<dbReference type="EMBL" id="JAESVB010000002">
    <property type="protein sequence ID" value="MCB8874647.1"/>
    <property type="molecule type" value="Genomic_DNA"/>
</dbReference>
<organism evidence="2 3">
    <name type="scientific">Acidisoma silvae</name>
    <dbReference type="NCBI Taxonomy" id="2802396"/>
    <lineage>
        <taxon>Bacteria</taxon>
        <taxon>Pseudomonadati</taxon>
        <taxon>Pseudomonadota</taxon>
        <taxon>Alphaproteobacteria</taxon>
        <taxon>Acetobacterales</taxon>
        <taxon>Acidocellaceae</taxon>
        <taxon>Acidisoma</taxon>
    </lineage>
</organism>
<feature type="transmembrane region" description="Helical" evidence="1">
    <location>
        <begin position="20"/>
        <end position="42"/>
    </location>
</feature>
<keyword evidence="1" id="KW-0472">Membrane</keyword>
<feature type="transmembrane region" description="Helical" evidence="1">
    <location>
        <begin position="116"/>
        <end position="136"/>
    </location>
</feature>
<protein>
    <recommendedName>
        <fullName evidence="4">Rod shape-determining protein MreD</fullName>
    </recommendedName>
</protein>
<comment type="caution">
    <text evidence="2">The sequence shown here is derived from an EMBL/GenBank/DDBJ whole genome shotgun (WGS) entry which is preliminary data.</text>
</comment>
<dbReference type="AlphaFoldDB" id="A0A963YQ57"/>
<name>A0A963YQ57_9PROT</name>
<reference evidence="2" key="2">
    <citation type="submission" date="2021-01" db="EMBL/GenBank/DDBJ databases">
        <authorList>
            <person name="Mieszkin S."/>
            <person name="Pouder E."/>
            <person name="Alain K."/>
        </authorList>
    </citation>
    <scope>NUCLEOTIDE SEQUENCE</scope>
    <source>
        <strain evidence="2">HW T2.11</strain>
    </source>
</reference>
<evidence type="ECO:0000313" key="3">
    <source>
        <dbReference type="Proteomes" id="UP000708298"/>
    </source>
</evidence>
<accession>A0A963YQ57</accession>
<dbReference type="Proteomes" id="UP000708298">
    <property type="component" value="Unassembled WGS sequence"/>
</dbReference>
<reference evidence="2" key="1">
    <citation type="journal article" date="2021" name="Microorganisms">
        <title>Acidisoma silvae sp. nov. and Acidisomacellulosilytica sp. nov., Two Acidophilic Bacteria Isolated from Decaying Wood, Hydrolyzing Cellulose and Producing Poly-3-hydroxybutyrate.</title>
        <authorList>
            <person name="Mieszkin S."/>
            <person name="Pouder E."/>
            <person name="Uroz S."/>
            <person name="Simon-Colin C."/>
            <person name="Alain K."/>
        </authorList>
    </citation>
    <scope>NUCLEOTIDE SEQUENCE</scope>
    <source>
        <strain evidence="2">HW T2.11</strain>
    </source>
</reference>
<keyword evidence="1" id="KW-1133">Transmembrane helix</keyword>
<dbReference type="RefSeq" id="WP_227320313.1">
    <property type="nucleotide sequence ID" value="NZ_JAESVB010000002.1"/>
</dbReference>
<keyword evidence="1" id="KW-0812">Transmembrane</keyword>
<proteinExistence type="predicted"/>
<gene>
    <name evidence="2" type="ORF">ASILVAE211_05580</name>
</gene>
<sequence length="181" mass="19767">MDKTPGIRPRRSWGQRLDRAARHGFPAATTIVGIILLAAPFGLPGQAQLMSAFTLAAVFFWSLFRPASLPPPLTFILGVLADLLGEMPLGTNVLVLLLTQLLVVRSRRYLPQKGFLFVWLVFVAVAAVAALMQWALACLMSWVIYPPIATLAQFLLTAGLYPLLAMGFSQAHRTIAAPERV</sequence>